<dbReference type="AlphaFoldDB" id="A0AAV6HD89"/>
<comment type="caution">
    <text evidence="1">The sequence shown here is derived from an EMBL/GenBank/DDBJ whole genome shotgun (WGS) entry which is preliminary data.</text>
</comment>
<keyword evidence="2" id="KW-1185">Reference proteome</keyword>
<protein>
    <submittedName>
        <fullName evidence="1">Uncharacterized protein</fullName>
    </submittedName>
</protein>
<gene>
    <name evidence="1" type="ORF">AALO_G00001310</name>
</gene>
<evidence type="ECO:0000313" key="2">
    <source>
        <dbReference type="Proteomes" id="UP000823561"/>
    </source>
</evidence>
<evidence type="ECO:0000313" key="1">
    <source>
        <dbReference type="EMBL" id="KAG5285258.1"/>
    </source>
</evidence>
<reference evidence="1 2" key="1">
    <citation type="submission" date="2020-10" db="EMBL/GenBank/DDBJ databases">
        <title>Chromosome-scale genome assembly of the Allis shad, Alosa alosa.</title>
        <authorList>
            <person name="Margot Z."/>
            <person name="Christophe K."/>
            <person name="Cabau C."/>
            <person name="Louis A."/>
            <person name="Berthelot C."/>
            <person name="Parey E."/>
            <person name="Roest Crollius H."/>
            <person name="Montfort J."/>
            <person name="Robinson-Rechavi M."/>
            <person name="Bucao C."/>
            <person name="Bouchez O."/>
            <person name="Gislard M."/>
            <person name="Lluch J."/>
            <person name="Milhes M."/>
            <person name="Lampietro C."/>
            <person name="Lopez Roques C."/>
            <person name="Donnadieu C."/>
            <person name="Braasch I."/>
            <person name="Desvignes T."/>
            <person name="Postlethwait J."/>
            <person name="Bobe J."/>
            <person name="Guiguen Y."/>
        </authorList>
    </citation>
    <scope>NUCLEOTIDE SEQUENCE [LARGE SCALE GENOMIC DNA]</scope>
    <source>
        <strain evidence="1">M-15738</strain>
        <tissue evidence="1">Blood</tissue>
    </source>
</reference>
<sequence length="71" mass="8308">MYRTAARWLGTAALTYERVGSTSTISAFNRPLMADLRSWWLKDLKCQWRPLTARFLMAVGTRKDYHQSPEK</sequence>
<proteinExistence type="predicted"/>
<organism evidence="1 2">
    <name type="scientific">Alosa alosa</name>
    <name type="common">allis shad</name>
    <dbReference type="NCBI Taxonomy" id="278164"/>
    <lineage>
        <taxon>Eukaryota</taxon>
        <taxon>Metazoa</taxon>
        <taxon>Chordata</taxon>
        <taxon>Craniata</taxon>
        <taxon>Vertebrata</taxon>
        <taxon>Euteleostomi</taxon>
        <taxon>Actinopterygii</taxon>
        <taxon>Neopterygii</taxon>
        <taxon>Teleostei</taxon>
        <taxon>Clupei</taxon>
        <taxon>Clupeiformes</taxon>
        <taxon>Clupeoidei</taxon>
        <taxon>Clupeidae</taxon>
        <taxon>Alosa</taxon>
    </lineage>
</organism>
<dbReference type="EMBL" id="JADWDJ010000001">
    <property type="protein sequence ID" value="KAG5285258.1"/>
    <property type="molecule type" value="Genomic_DNA"/>
</dbReference>
<accession>A0AAV6HD89</accession>
<name>A0AAV6HD89_9TELE</name>
<dbReference type="Proteomes" id="UP000823561">
    <property type="component" value="Chromosome 1"/>
</dbReference>